<evidence type="ECO:0000256" key="1">
    <source>
        <dbReference type="ARBA" id="ARBA00004331"/>
    </source>
</evidence>
<evidence type="ECO:0000256" key="10">
    <source>
        <dbReference type="ARBA" id="ARBA00023158"/>
    </source>
</evidence>
<keyword evidence="13" id="KW-0175">Coiled coil</keyword>
<organism evidence="16 17">
    <name type="scientific">Amanita muscaria (strain Koide BX008)</name>
    <dbReference type="NCBI Taxonomy" id="946122"/>
    <lineage>
        <taxon>Eukaryota</taxon>
        <taxon>Fungi</taxon>
        <taxon>Dikarya</taxon>
        <taxon>Basidiomycota</taxon>
        <taxon>Agaricomycotina</taxon>
        <taxon>Agaricomycetes</taxon>
        <taxon>Agaricomycetidae</taxon>
        <taxon>Agaricales</taxon>
        <taxon>Pluteineae</taxon>
        <taxon>Amanitaceae</taxon>
        <taxon>Amanita</taxon>
    </lineage>
</organism>
<evidence type="ECO:0000256" key="5">
    <source>
        <dbReference type="ARBA" id="ARBA00022741"/>
    </source>
</evidence>
<dbReference type="CDD" id="cd18038">
    <property type="entry name" value="DEXXQc_Helz-like"/>
    <property type="match status" value="1"/>
</dbReference>
<name>A0A0C2WX21_AMAMK</name>
<sequence length="988" mass="112611">MVERRICKHFFSEAGCQAGRGCRLRHDAFKCPCGATVLYPSKIEHEKGKKHRQVMQQQQRQTGVPSGAAAAEDDEDEATVVMPEEDKTEKCPRCQWIVFEKDMDGHLAGHERQDRIRQMEEELAKAEEDKEDITVDPKDGVLFGVIEAGTASEIKLNIRRIEGRGPSVRLINCFMRSSLQQDGSTSPFSASRIGRRLNVTAKRPLLVNVVFSPSYDGRHEDTLELVFAHSRGSQFIITRRIDGIAGSREDHEELKPTGPYKKKKKIPLDIDGPIFPSPRPPVWTGIKWANVMPKFDPPRDLIWEVFNTKQAVSRKAVKRLMPRDFNIETYGNWYQILLYIEGEQRQRDLDITYAQEDAQLKENQGYKYNLDVKGIADNRPSVLVGDYIHARKSGDNAWYIGRVHEVNGDRLTLHFNDKFSHIRGTRYAIRFIYNRIPERRKHQAVTGSYKPMHALFPDRCHIQYGRVTRLEMEAIDVINRNIKDNHEQLEAVTAICKQPPGSVPFIIFGPPGTGKTVTMVEAIRQVLSRNPDARILACAPSNMAADTLAEKLITLGKSQLFRLNSLARPTEKLRSGLRSFSLINDNDIFAIPTKEDLQKYRAIVSTCISAGVLWGIGLRKGHFTHIFIDEAGHGQEPDIMVPFLSLANDRTNLVLAGDHQQLGPAVNSQIAKFYGLEKSYLRRMMEREIYDVDYGRGLTVVKLLKNFRNHPNILEFSNRNFYKSELISAGDPVVTHSLENIDELPTKRFPIIFEGIIGKDEQEESSPSFFNIDEVTLVKRYCLTLTLNNRKRKIRPEDIGVITPYHSQKCRIQKALYKEARLKGIKVGTVDEFQGQERRVIILSTVRSTPKHVTLDMKRSLGFVASPLRLNVAMTRAQALLIVVGNPIVLSLDPLWRSFLNYVHQKGGWRGVPIKWNPEEPVDAQSYDDKYRKRAEVIMEDTLKRLRATVCQNLAEYNMGFEVGESGGEDTDEEYLNTSETAMKRDEE</sequence>
<keyword evidence="12" id="KW-0862">Zinc</keyword>
<comment type="subcellular location">
    <subcellularLocation>
        <location evidence="1">Cytoplasm</location>
        <location evidence="1">Cytoplasmic ribonucleoprotein granule</location>
    </subcellularLocation>
</comment>
<dbReference type="GO" id="GO:0031047">
    <property type="term" value="P:regulatory ncRNA-mediated gene silencing"/>
    <property type="evidence" value="ECO:0007669"/>
    <property type="project" value="UniProtKB-KW"/>
</dbReference>
<evidence type="ECO:0000313" key="16">
    <source>
        <dbReference type="EMBL" id="KIL60913.1"/>
    </source>
</evidence>
<keyword evidence="10" id="KW-0943">RNA-mediated gene silencing</keyword>
<evidence type="ECO:0000256" key="12">
    <source>
        <dbReference type="PROSITE-ProRule" id="PRU00723"/>
    </source>
</evidence>
<proteinExistence type="inferred from homology"/>
<dbReference type="GO" id="GO:0016787">
    <property type="term" value="F:hydrolase activity"/>
    <property type="evidence" value="ECO:0007669"/>
    <property type="project" value="UniProtKB-KW"/>
</dbReference>
<dbReference type="Pfam" id="PF21634">
    <property type="entry name" value="MOV-10_beta-barrel"/>
    <property type="match status" value="1"/>
</dbReference>
<dbReference type="CDD" id="cd18808">
    <property type="entry name" value="SF1_C_Upf1"/>
    <property type="match status" value="1"/>
</dbReference>
<evidence type="ECO:0000256" key="7">
    <source>
        <dbReference type="ARBA" id="ARBA00022806"/>
    </source>
</evidence>
<keyword evidence="9" id="KW-0694">RNA-binding</keyword>
<keyword evidence="7" id="KW-0347">Helicase</keyword>
<dbReference type="Pfam" id="PF13086">
    <property type="entry name" value="AAA_11"/>
    <property type="match status" value="2"/>
</dbReference>
<evidence type="ECO:0000256" key="3">
    <source>
        <dbReference type="ARBA" id="ARBA00012552"/>
    </source>
</evidence>
<keyword evidence="12" id="KW-0863">Zinc-finger</keyword>
<dbReference type="GO" id="GO:0032574">
    <property type="term" value="F:5'-3' RNA helicase activity"/>
    <property type="evidence" value="ECO:0007669"/>
    <property type="project" value="InterPro"/>
</dbReference>
<dbReference type="PANTHER" id="PTHR45418:SF1">
    <property type="entry name" value="CANCER_TESTIS ANTIGEN 55"/>
    <property type="match status" value="1"/>
</dbReference>
<dbReference type="AlphaFoldDB" id="A0A0C2WX21"/>
<dbReference type="PROSITE" id="PS50103">
    <property type="entry name" value="ZF_C3H1"/>
    <property type="match status" value="1"/>
</dbReference>
<gene>
    <name evidence="16" type="ORF">M378DRAFT_83176</name>
</gene>
<dbReference type="InterPro" id="IPR049080">
    <property type="entry name" value="MOV-10-like_beta-barrel"/>
</dbReference>
<dbReference type="EC" id="3.6.4.13" evidence="3"/>
<evidence type="ECO:0000256" key="8">
    <source>
        <dbReference type="ARBA" id="ARBA00022840"/>
    </source>
</evidence>
<reference evidence="16 17" key="1">
    <citation type="submission" date="2014-04" db="EMBL/GenBank/DDBJ databases">
        <title>Evolutionary Origins and Diversification of the Mycorrhizal Mutualists.</title>
        <authorList>
            <consortium name="DOE Joint Genome Institute"/>
            <consortium name="Mycorrhizal Genomics Consortium"/>
            <person name="Kohler A."/>
            <person name="Kuo A."/>
            <person name="Nagy L.G."/>
            <person name="Floudas D."/>
            <person name="Copeland A."/>
            <person name="Barry K.W."/>
            <person name="Cichocki N."/>
            <person name="Veneault-Fourrey C."/>
            <person name="LaButti K."/>
            <person name="Lindquist E.A."/>
            <person name="Lipzen A."/>
            <person name="Lundell T."/>
            <person name="Morin E."/>
            <person name="Murat C."/>
            <person name="Riley R."/>
            <person name="Ohm R."/>
            <person name="Sun H."/>
            <person name="Tunlid A."/>
            <person name="Henrissat B."/>
            <person name="Grigoriev I.V."/>
            <person name="Hibbett D.S."/>
            <person name="Martin F."/>
        </authorList>
    </citation>
    <scope>NUCLEOTIDE SEQUENCE [LARGE SCALE GENOMIC DNA]</scope>
    <source>
        <strain evidence="16 17">Koide BX008</strain>
    </source>
</reference>
<dbReference type="OrthoDB" id="6513042at2759"/>
<evidence type="ECO:0000256" key="9">
    <source>
        <dbReference type="ARBA" id="ARBA00022884"/>
    </source>
</evidence>
<dbReference type="EMBL" id="KN818291">
    <property type="protein sequence ID" value="KIL60913.1"/>
    <property type="molecule type" value="Genomic_DNA"/>
</dbReference>
<keyword evidence="4" id="KW-0963">Cytoplasm</keyword>
<evidence type="ECO:0000256" key="13">
    <source>
        <dbReference type="SAM" id="Coils"/>
    </source>
</evidence>
<dbReference type="GO" id="GO:0036464">
    <property type="term" value="C:cytoplasmic ribonucleoprotein granule"/>
    <property type="evidence" value="ECO:0007669"/>
    <property type="project" value="UniProtKB-SubCell"/>
</dbReference>
<dbReference type="InParanoid" id="A0A0C2WX21"/>
<keyword evidence="8" id="KW-0067">ATP-binding</keyword>
<protein>
    <recommendedName>
        <fullName evidence="3">RNA helicase</fullName>
        <ecNumber evidence="3">3.6.4.13</ecNumber>
    </recommendedName>
</protein>
<comment type="catalytic activity">
    <reaction evidence="11">
        <text>ATP + H2O = ADP + phosphate + H(+)</text>
        <dbReference type="Rhea" id="RHEA:13065"/>
        <dbReference type="ChEBI" id="CHEBI:15377"/>
        <dbReference type="ChEBI" id="CHEBI:15378"/>
        <dbReference type="ChEBI" id="CHEBI:30616"/>
        <dbReference type="ChEBI" id="CHEBI:43474"/>
        <dbReference type="ChEBI" id="CHEBI:456216"/>
        <dbReference type="EC" id="3.6.4.13"/>
    </reaction>
</comment>
<feature type="coiled-coil region" evidence="13">
    <location>
        <begin position="109"/>
        <end position="136"/>
    </location>
</feature>
<dbReference type="Pfam" id="PF13087">
    <property type="entry name" value="AAA_12"/>
    <property type="match status" value="1"/>
</dbReference>
<dbReference type="InterPro" id="IPR026122">
    <property type="entry name" value="MOV-10/SDE3_DEXXQ/H-box"/>
</dbReference>
<keyword evidence="12" id="KW-0479">Metal-binding</keyword>
<dbReference type="InterPro" id="IPR047187">
    <property type="entry name" value="SF1_C_Upf1"/>
</dbReference>
<feature type="region of interest" description="Disordered" evidence="14">
    <location>
        <begin position="46"/>
        <end position="74"/>
    </location>
</feature>
<dbReference type="STRING" id="946122.A0A0C2WX21"/>
<accession>A0A0C2WX21</accession>
<evidence type="ECO:0000256" key="2">
    <source>
        <dbReference type="ARBA" id="ARBA00005601"/>
    </source>
</evidence>
<dbReference type="InterPro" id="IPR041679">
    <property type="entry name" value="DNA2/NAM7-like_C"/>
</dbReference>
<dbReference type="GO" id="GO:0008270">
    <property type="term" value="F:zinc ion binding"/>
    <property type="evidence" value="ECO:0007669"/>
    <property type="project" value="UniProtKB-KW"/>
</dbReference>
<keyword evidence="5" id="KW-0547">Nucleotide-binding</keyword>
<evidence type="ECO:0000256" key="14">
    <source>
        <dbReference type="SAM" id="MobiDB-lite"/>
    </source>
</evidence>
<evidence type="ECO:0000313" key="17">
    <source>
        <dbReference type="Proteomes" id="UP000054549"/>
    </source>
</evidence>
<dbReference type="InterPro" id="IPR041677">
    <property type="entry name" value="DNA2/NAM7_AAA_11"/>
</dbReference>
<dbReference type="Gene3D" id="3.40.50.300">
    <property type="entry name" value="P-loop containing nucleotide triphosphate hydrolases"/>
    <property type="match status" value="2"/>
</dbReference>
<keyword evidence="6" id="KW-0378">Hydrolase</keyword>
<feature type="zinc finger region" description="C3H1-type" evidence="12">
    <location>
        <begin position="1"/>
        <end position="29"/>
    </location>
</feature>
<dbReference type="Proteomes" id="UP000054549">
    <property type="component" value="Unassembled WGS sequence"/>
</dbReference>
<dbReference type="FunFam" id="3.40.50.300:FF:000608">
    <property type="entry name" value="Mov10 RISC complex RNA helicase"/>
    <property type="match status" value="1"/>
</dbReference>
<dbReference type="InterPro" id="IPR000571">
    <property type="entry name" value="Znf_CCCH"/>
</dbReference>
<evidence type="ECO:0000256" key="6">
    <source>
        <dbReference type="ARBA" id="ARBA00022801"/>
    </source>
</evidence>
<evidence type="ECO:0000256" key="11">
    <source>
        <dbReference type="ARBA" id="ARBA00047984"/>
    </source>
</evidence>
<feature type="region of interest" description="Disordered" evidence="14">
    <location>
        <begin position="963"/>
        <end position="988"/>
    </location>
</feature>
<evidence type="ECO:0000256" key="4">
    <source>
        <dbReference type="ARBA" id="ARBA00022490"/>
    </source>
</evidence>
<dbReference type="GO" id="GO:0003723">
    <property type="term" value="F:RNA binding"/>
    <property type="evidence" value="ECO:0007669"/>
    <property type="project" value="UniProtKB-KW"/>
</dbReference>
<dbReference type="InterPro" id="IPR027417">
    <property type="entry name" value="P-loop_NTPase"/>
</dbReference>
<dbReference type="GO" id="GO:0005524">
    <property type="term" value="F:ATP binding"/>
    <property type="evidence" value="ECO:0007669"/>
    <property type="project" value="UniProtKB-KW"/>
</dbReference>
<feature type="domain" description="C3H1-type" evidence="15">
    <location>
        <begin position="1"/>
        <end position="29"/>
    </location>
</feature>
<keyword evidence="17" id="KW-1185">Reference proteome</keyword>
<comment type="similarity">
    <text evidence="2">Belongs to the DNA2/NAM7 helicase family. SDE3 subfamily.</text>
</comment>
<dbReference type="PANTHER" id="PTHR45418">
    <property type="entry name" value="CANCER/TESTIS ANTIGEN 55"/>
    <property type="match status" value="1"/>
</dbReference>
<evidence type="ECO:0000259" key="15">
    <source>
        <dbReference type="PROSITE" id="PS50103"/>
    </source>
</evidence>
<dbReference type="SUPFAM" id="SSF52540">
    <property type="entry name" value="P-loop containing nucleoside triphosphate hydrolases"/>
    <property type="match status" value="1"/>
</dbReference>
<dbReference type="HOGENOM" id="CLU_001666_6_3_1"/>